<accession>M3Y3G1</accession>
<protein>
    <submittedName>
        <fullName evidence="2">Uncharacterized protein</fullName>
    </submittedName>
</protein>
<dbReference type="EMBL" id="AEYP01010152">
    <property type="status" value="NOT_ANNOTATED_CDS"/>
    <property type="molecule type" value="Genomic_DNA"/>
</dbReference>
<name>M3Y3G1_MUSPF</name>
<dbReference type="AlphaFoldDB" id="M3Y3G1"/>
<evidence type="ECO:0000256" key="1">
    <source>
        <dbReference type="SAM" id="MobiDB-lite"/>
    </source>
</evidence>
<dbReference type="HOGENOM" id="CLU_2605430_0_0_1"/>
<organism evidence="2">
    <name type="scientific">Mustela putorius furo</name>
    <name type="common">European domestic ferret</name>
    <name type="synonym">Mustela furo</name>
    <dbReference type="NCBI Taxonomy" id="9669"/>
    <lineage>
        <taxon>Eukaryota</taxon>
        <taxon>Metazoa</taxon>
        <taxon>Chordata</taxon>
        <taxon>Craniata</taxon>
        <taxon>Vertebrata</taxon>
        <taxon>Euteleostomi</taxon>
        <taxon>Mammalia</taxon>
        <taxon>Eutheria</taxon>
        <taxon>Laurasiatheria</taxon>
        <taxon>Carnivora</taxon>
        <taxon>Caniformia</taxon>
        <taxon>Musteloidea</taxon>
        <taxon>Mustelidae</taxon>
        <taxon>Mustelinae</taxon>
        <taxon>Mustela</taxon>
    </lineage>
</organism>
<dbReference type="InParanoid" id="M3Y3G1"/>
<proteinExistence type="predicted"/>
<feature type="region of interest" description="Disordered" evidence="1">
    <location>
        <begin position="57"/>
        <end position="79"/>
    </location>
</feature>
<evidence type="ECO:0000313" key="2">
    <source>
        <dbReference type="Ensembl" id="ENSMPUP00000005862.1"/>
    </source>
</evidence>
<sequence>MTRAEGRGLNPLSHPDVISLFISEEECVGLYGELDTPARDWLPWSYTNLLEENEKETVTLAPPCSTSKRKKKHQPGEFI</sequence>
<dbReference type="Ensembl" id="ENSMPUT00000005965.1">
    <property type="protein sequence ID" value="ENSMPUP00000005862.1"/>
    <property type="gene ID" value="ENSMPUG00000005912.1"/>
</dbReference>
<reference evidence="2" key="1">
    <citation type="submission" date="2024-06" db="UniProtKB">
        <authorList>
            <consortium name="Ensembl"/>
        </authorList>
    </citation>
    <scope>IDENTIFICATION</scope>
</reference>